<evidence type="ECO:0000313" key="14">
    <source>
        <dbReference type="Proteomes" id="UP000010408"/>
    </source>
</evidence>
<dbReference type="SUPFAM" id="SSF49464">
    <property type="entry name" value="Carboxypeptidase regulatory domain-like"/>
    <property type="match status" value="1"/>
</dbReference>
<organism evidence="13 14">
    <name type="scientific">Porphyromonas catoniae F0037</name>
    <dbReference type="NCBI Taxonomy" id="1127696"/>
    <lineage>
        <taxon>Bacteria</taxon>
        <taxon>Pseudomonadati</taxon>
        <taxon>Bacteroidota</taxon>
        <taxon>Bacteroidia</taxon>
        <taxon>Bacteroidales</taxon>
        <taxon>Porphyromonadaceae</taxon>
        <taxon>Porphyromonas</taxon>
    </lineage>
</organism>
<evidence type="ECO:0000256" key="1">
    <source>
        <dbReference type="ARBA" id="ARBA00004571"/>
    </source>
</evidence>
<dbReference type="InterPro" id="IPR039426">
    <property type="entry name" value="TonB-dep_rcpt-like"/>
</dbReference>
<dbReference type="Gene3D" id="2.60.40.1120">
    <property type="entry name" value="Carboxypeptidase-like, regulatory domain"/>
    <property type="match status" value="1"/>
</dbReference>
<comment type="similarity">
    <text evidence="8 9">Belongs to the TonB-dependent receptor family.</text>
</comment>
<dbReference type="InterPro" id="IPR036942">
    <property type="entry name" value="Beta-barrel_TonB_sf"/>
</dbReference>
<evidence type="ECO:0000256" key="10">
    <source>
        <dbReference type="SAM" id="SignalP"/>
    </source>
</evidence>
<dbReference type="Pfam" id="PF00593">
    <property type="entry name" value="TonB_dep_Rec_b-barrel"/>
    <property type="match status" value="1"/>
</dbReference>
<dbReference type="Proteomes" id="UP000010408">
    <property type="component" value="Unassembled WGS sequence"/>
</dbReference>
<keyword evidence="13" id="KW-0675">Receptor</keyword>
<dbReference type="NCBIfam" id="TIGR04056">
    <property type="entry name" value="OMP_RagA_SusC"/>
    <property type="match status" value="1"/>
</dbReference>
<feature type="chain" id="PRO_5003954324" evidence="10">
    <location>
        <begin position="36"/>
        <end position="1018"/>
    </location>
</feature>
<protein>
    <submittedName>
        <fullName evidence="13">TonB-dependent receptor</fullName>
    </submittedName>
</protein>
<evidence type="ECO:0000256" key="4">
    <source>
        <dbReference type="ARBA" id="ARBA00022692"/>
    </source>
</evidence>
<dbReference type="STRING" id="1127696.HMPREF9134_01708"/>
<evidence type="ECO:0000256" key="9">
    <source>
        <dbReference type="RuleBase" id="RU003357"/>
    </source>
</evidence>
<comment type="subcellular location">
    <subcellularLocation>
        <location evidence="1 8">Cell outer membrane</location>
        <topology evidence="1 8">Multi-pass membrane protein</topology>
    </subcellularLocation>
</comment>
<dbReference type="HOGENOM" id="CLU_004317_0_1_10"/>
<keyword evidence="5 9" id="KW-0798">TonB box</keyword>
<evidence type="ECO:0000256" key="6">
    <source>
        <dbReference type="ARBA" id="ARBA00023136"/>
    </source>
</evidence>
<dbReference type="GO" id="GO:0009279">
    <property type="term" value="C:cell outer membrane"/>
    <property type="evidence" value="ECO:0007669"/>
    <property type="project" value="UniProtKB-SubCell"/>
</dbReference>
<evidence type="ECO:0000259" key="11">
    <source>
        <dbReference type="Pfam" id="PF00593"/>
    </source>
</evidence>
<keyword evidence="7 8" id="KW-0998">Cell outer membrane</keyword>
<dbReference type="eggNOG" id="COG4771">
    <property type="taxonomic scope" value="Bacteria"/>
</dbReference>
<dbReference type="NCBIfam" id="TIGR04057">
    <property type="entry name" value="SusC_RagA_signa"/>
    <property type="match status" value="1"/>
</dbReference>
<name>L1NA53_9PORP</name>
<dbReference type="InterPro" id="IPR023996">
    <property type="entry name" value="TonB-dep_OMP_SusC/RagA"/>
</dbReference>
<evidence type="ECO:0000256" key="7">
    <source>
        <dbReference type="ARBA" id="ARBA00023237"/>
    </source>
</evidence>
<proteinExistence type="inferred from homology"/>
<keyword evidence="4 8" id="KW-0812">Transmembrane</keyword>
<keyword evidence="3 8" id="KW-1134">Transmembrane beta strand</keyword>
<sequence length="1018" mass="113287">MKNKRLFFHRGQLSRFLSYSLLSVALFMPTATTWAETHTTTLTQTTGKLRGRIVDAKTGEAIIGASIQVKGKKQVGTASDVQGGYTLSASPGDLLVITCIGYQTLEVRATAGEQIIQLKEDAKMLVELVVVGYTTQRKESLTGAMISLKDSKLKDLTTPSVGNLLNGKAPGVYVSPGSGQPGSDAAVVIRGQATLNGNTRPLWVIDGVIVGDSPGQLNPQDIESVTILKDAASTAIYGSAGANGVVVVTTKTSRSGKVRISASLRAGITQLTNGNLRMMNGQELYDLFASAQNAGSIAFSRWKPELRNTNFDWWKFATRTGFTQDYNVMLQGGSETLNSLFSLGYYDEKGAVKGFDYKRYSFRLKTNYQPLEWLTIRPSLSGAMQTSDDRQHSVTSMYSMLPWDKPYDDEGKPVPHKSPGWVNSNSTNYMYDLQWNHGDTRNYEFMGNLDFDIRIAPWLTFSSVNNYKYLHRAQHGYQDPRSNAGQSVEGRITEYHLEVARRYTNQKLLTNNSWGSHNLSGLVAYEFNDYWHKTLDVYGRGFTPGFEVLDIVAKPERTKGGIAEWAVQSIFANARYSYDNRYLLEGSVRRDGASNLGSKAKYGTLFSISGGWNIHRESWFKVKAFDQLKLRASYGSAGNRPSALYPQYDLYSVSSSYDGRPGLLIYQLGNDNLTWERTYTAGLGLDASLWENRLHFTIDIYSKKTDNILYNVPTTGLVGVTHIYRNIGKMDNKGIEVSIGGDIIRSKDFTWSLDLNIGHNANKLTDIYRQYDPATGKLVAKPVIINDGTSISGSAKRILEIGYPIDTYYMPEWAGVDRETGKPMWYKDDANGNKVSTSNYAEAKYYKLGSAAPKVFGGISTSLRWKEFDLSASFGYSLGGQIYNYSRQEYDSDLAYADRNQMALQKGWSRWQKKGDIATHPRVLYNNKDAGQKASSRYMENSSFFKLRSLALGYNFSLPQLKVQNLRLYLNAENLFTITKYSGVDPELPASDGAVMGTTGPGVYPPVRRFVIGLNLSL</sequence>
<evidence type="ECO:0000256" key="5">
    <source>
        <dbReference type="ARBA" id="ARBA00023077"/>
    </source>
</evidence>
<evidence type="ECO:0000256" key="8">
    <source>
        <dbReference type="PROSITE-ProRule" id="PRU01360"/>
    </source>
</evidence>
<keyword evidence="2 8" id="KW-0813">Transport</keyword>
<feature type="signal peptide" evidence="10">
    <location>
        <begin position="1"/>
        <end position="35"/>
    </location>
</feature>
<dbReference type="InterPro" id="IPR012910">
    <property type="entry name" value="Plug_dom"/>
</dbReference>
<dbReference type="EMBL" id="AMEQ01000040">
    <property type="protein sequence ID" value="EKY00374.1"/>
    <property type="molecule type" value="Genomic_DNA"/>
</dbReference>
<dbReference type="Gene3D" id="2.170.130.10">
    <property type="entry name" value="TonB-dependent receptor, plug domain"/>
    <property type="match status" value="1"/>
</dbReference>
<gene>
    <name evidence="13" type="ORF">HMPREF9134_01708</name>
</gene>
<keyword evidence="10" id="KW-0732">Signal</keyword>
<keyword evidence="6 8" id="KW-0472">Membrane</keyword>
<feature type="domain" description="TonB-dependent receptor plug" evidence="12">
    <location>
        <begin position="138"/>
        <end position="245"/>
    </location>
</feature>
<dbReference type="PATRIC" id="fig|1127696.3.peg.1548"/>
<dbReference type="SUPFAM" id="SSF56935">
    <property type="entry name" value="Porins"/>
    <property type="match status" value="1"/>
</dbReference>
<dbReference type="AlphaFoldDB" id="L1NA53"/>
<dbReference type="InterPro" id="IPR008969">
    <property type="entry name" value="CarboxyPept-like_regulatory"/>
</dbReference>
<accession>L1NA53</accession>
<evidence type="ECO:0000313" key="13">
    <source>
        <dbReference type="EMBL" id="EKY00374.1"/>
    </source>
</evidence>
<dbReference type="InterPro" id="IPR023997">
    <property type="entry name" value="TonB-dep_OMP_SusC/RagA_CS"/>
</dbReference>
<dbReference type="InterPro" id="IPR037066">
    <property type="entry name" value="Plug_dom_sf"/>
</dbReference>
<dbReference type="Pfam" id="PF13715">
    <property type="entry name" value="CarbopepD_reg_2"/>
    <property type="match status" value="1"/>
</dbReference>
<evidence type="ECO:0000259" key="12">
    <source>
        <dbReference type="Pfam" id="PF07715"/>
    </source>
</evidence>
<comment type="caution">
    <text evidence="13">The sequence shown here is derived from an EMBL/GenBank/DDBJ whole genome shotgun (WGS) entry which is preliminary data.</text>
</comment>
<dbReference type="InterPro" id="IPR000531">
    <property type="entry name" value="Beta-barrel_TonB"/>
</dbReference>
<dbReference type="PROSITE" id="PS52016">
    <property type="entry name" value="TONB_DEPENDENT_REC_3"/>
    <property type="match status" value="1"/>
</dbReference>
<dbReference type="Pfam" id="PF07715">
    <property type="entry name" value="Plug"/>
    <property type="match status" value="1"/>
</dbReference>
<dbReference type="Gene3D" id="2.40.170.20">
    <property type="entry name" value="TonB-dependent receptor, beta-barrel domain"/>
    <property type="match status" value="1"/>
</dbReference>
<feature type="domain" description="TonB-dependent receptor-like beta-barrel" evidence="11">
    <location>
        <begin position="398"/>
        <end position="840"/>
    </location>
</feature>
<reference evidence="13 14" key="1">
    <citation type="submission" date="2012-05" db="EMBL/GenBank/DDBJ databases">
        <authorList>
            <person name="Weinstock G."/>
            <person name="Sodergren E."/>
            <person name="Lobos E.A."/>
            <person name="Fulton L."/>
            <person name="Fulton R."/>
            <person name="Courtney L."/>
            <person name="Fronick C."/>
            <person name="O'Laughlin M."/>
            <person name="Godfrey J."/>
            <person name="Wilson R.M."/>
            <person name="Miner T."/>
            <person name="Farmer C."/>
            <person name="Delehaunty K."/>
            <person name="Cordes M."/>
            <person name="Minx P."/>
            <person name="Tomlinson C."/>
            <person name="Chen J."/>
            <person name="Wollam A."/>
            <person name="Pepin K.H."/>
            <person name="Bhonagiri V."/>
            <person name="Zhang X."/>
            <person name="Suruliraj S."/>
            <person name="Warren W."/>
            <person name="Mitreva M."/>
            <person name="Mardis E.R."/>
            <person name="Wilson R.K."/>
        </authorList>
    </citation>
    <scope>NUCLEOTIDE SEQUENCE [LARGE SCALE GENOMIC DNA]</scope>
    <source>
        <strain evidence="13 14">F0037</strain>
    </source>
</reference>
<evidence type="ECO:0000256" key="3">
    <source>
        <dbReference type="ARBA" id="ARBA00022452"/>
    </source>
</evidence>
<dbReference type="RefSeq" id="WP_005467848.1">
    <property type="nucleotide sequence ID" value="NZ_KB291032.1"/>
</dbReference>
<evidence type="ECO:0000256" key="2">
    <source>
        <dbReference type="ARBA" id="ARBA00022448"/>
    </source>
</evidence>